<gene>
    <name evidence="1" type="ORF">SKAU_G00130930</name>
</gene>
<sequence>MALERLCCLLSIIGNILDCDEQHLMGGYVHQMEEILNRRKVSSQVSFLLQDIVDLRKNNWFPIKAEQGYRPICQQHGGQNGEHAGKDRGTAAACAQF</sequence>
<evidence type="ECO:0008006" key="3">
    <source>
        <dbReference type="Google" id="ProtNLM"/>
    </source>
</evidence>
<dbReference type="Proteomes" id="UP001152622">
    <property type="component" value="Chromosome 4"/>
</dbReference>
<organism evidence="1 2">
    <name type="scientific">Synaphobranchus kaupii</name>
    <name type="common">Kaup's arrowtooth eel</name>
    <dbReference type="NCBI Taxonomy" id="118154"/>
    <lineage>
        <taxon>Eukaryota</taxon>
        <taxon>Metazoa</taxon>
        <taxon>Chordata</taxon>
        <taxon>Craniata</taxon>
        <taxon>Vertebrata</taxon>
        <taxon>Euteleostomi</taxon>
        <taxon>Actinopterygii</taxon>
        <taxon>Neopterygii</taxon>
        <taxon>Teleostei</taxon>
        <taxon>Anguilliformes</taxon>
        <taxon>Synaphobranchidae</taxon>
        <taxon>Synaphobranchus</taxon>
    </lineage>
</organism>
<name>A0A9Q1J171_SYNKA</name>
<dbReference type="PANTHER" id="PTHR23253:SF78">
    <property type="entry name" value="EUKARYOTIC TRANSLATION INITIATION FACTOR 4G1, ISOFORM B-RELATED"/>
    <property type="match status" value="1"/>
</dbReference>
<dbReference type="PANTHER" id="PTHR23253">
    <property type="entry name" value="EUKARYOTIC TRANSLATION INITIATION FACTOR 4 GAMMA"/>
    <property type="match status" value="1"/>
</dbReference>
<dbReference type="GO" id="GO:0003743">
    <property type="term" value="F:translation initiation factor activity"/>
    <property type="evidence" value="ECO:0007669"/>
    <property type="project" value="TreeGrafter"/>
</dbReference>
<dbReference type="SUPFAM" id="SSF48371">
    <property type="entry name" value="ARM repeat"/>
    <property type="match status" value="1"/>
</dbReference>
<proteinExistence type="predicted"/>
<dbReference type="GO" id="GO:0016281">
    <property type="term" value="C:eukaryotic translation initiation factor 4F complex"/>
    <property type="evidence" value="ECO:0007669"/>
    <property type="project" value="TreeGrafter"/>
</dbReference>
<dbReference type="EMBL" id="JAINUF010000004">
    <property type="protein sequence ID" value="KAJ8364262.1"/>
    <property type="molecule type" value="Genomic_DNA"/>
</dbReference>
<reference evidence="1" key="1">
    <citation type="journal article" date="2023" name="Science">
        <title>Genome structures resolve the early diversification of teleost fishes.</title>
        <authorList>
            <person name="Parey E."/>
            <person name="Louis A."/>
            <person name="Montfort J."/>
            <person name="Bouchez O."/>
            <person name="Roques C."/>
            <person name="Iampietro C."/>
            <person name="Lluch J."/>
            <person name="Castinel A."/>
            <person name="Donnadieu C."/>
            <person name="Desvignes T."/>
            <person name="Floi Bucao C."/>
            <person name="Jouanno E."/>
            <person name="Wen M."/>
            <person name="Mejri S."/>
            <person name="Dirks R."/>
            <person name="Jansen H."/>
            <person name="Henkel C."/>
            <person name="Chen W.J."/>
            <person name="Zahm M."/>
            <person name="Cabau C."/>
            <person name="Klopp C."/>
            <person name="Thompson A.W."/>
            <person name="Robinson-Rechavi M."/>
            <person name="Braasch I."/>
            <person name="Lecointre G."/>
            <person name="Bobe J."/>
            <person name="Postlethwait J.H."/>
            <person name="Berthelot C."/>
            <person name="Roest Crollius H."/>
            <person name="Guiguen Y."/>
        </authorList>
    </citation>
    <scope>NUCLEOTIDE SEQUENCE</scope>
    <source>
        <strain evidence="1">WJC10195</strain>
    </source>
</reference>
<protein>
    <recommendedName>
        <fullName evidence="3">MIF4G domain-containing protein</fullName>
    </recommendedName>
</protein>
<accession>A0A9Q1J171</accession>
<evidence type="ECO:0000313" key="1">
    <source>
        <dbReference type="EMBL" id="KAJ8364262.1"/>
    </source>
</evidence>
<dbReference type="AlphaFoldDB" id="A0A9Q1J171"/>
<dbReference type="Gene3D" id="1.25.40.180">
    <property type="match status" value="1"/>
</dbReference>
<dbReference type="OrthoDB" id="10071175at2759"/>
<evidence type="ECO:0000313" key="2">
    <source>
        <dbReference type="Proteomes" id="UP001152622"/>
    </source>
</evidence>
<dbReference type="InterPro" id="IPR016024">
    <property type="entry name" value="ARM-type_fold"/>
</dbReference>
<dbReference type="GO" id="GO:0003729">
    <property type="term" value="F:mRNA binding"/>
    <property type="evidence" value="ECO:0007669"/>
    <property type="project" value="TreeGrafter"/>
</dbReference>
<comment type="caution">
    <text evidence="1">The sequence shown here is derived from an EMBL/GenBank/DDBJ whole genome shotgun (WGS) entry which is preliminary data.</text>
</comment>
<keyword evidence="2" id="KW-1185">Reference proteome</keyword>